<sequence length="155" mass="17390">MSIYSTCETRSYDHAPGMSAAVQVSWLQLQEARPAGGLTPSQHQCNRPDQRRFVQDQLQRFDITQQQQTYALCEGHHGREQHHGQHEEPDQIKWTQGVILHSKGMDMGSLSSKGSIGSNSNKPMVGCNNVLWSTNGRNKTCNTLFDNGRDGWHIG</sequence>
<evidence type="ECO:0000313" key="11">
    <source>
        <dbReference type="Proteomes" id="UP000440367"/>
    </source>
</evidence>
<name>A0A6A3FB46_9STRA</name>
<gene>
    <name evidence="8" type="ORF">PF001_g5943</name>
    <name evidence="7" type="ORF">PF002_g7614</name>
    <name evidence="6" type="ORF">PF004_g5603</name>
    <name evidence="5" type="ORF">PF006_g5866</name>
    <name evidence="4" type="ORF">PF007_g6525</name>
    <name evidence="1" type="ORF">PF009_g6983</name>
    <name evidence="3" type="ORF">PF010_g5904</name>
    <name evidence="2" type="ORF">PF011_g5594</name>
</gene>
<proteinExistence type="predicted"/>
<accession>A0A6A3FB46</accession>
<evidence type="ECO:0000313" key="7">
    <source>
        <dbReference type="EMBL" id="KAE9244720.1"/>
    </source>
</evidence>
<evidence type="ECO:0000313" key="6">
    <source>
        <dbReference type="EMBL" id="KAE9244608.1"/>
    </source>
</evidence>
<evidence type="ECO:0000313" key="4">
    <source>
        <dbReference type="EMBL" id="KAE9124963.1"/>
    </source>
</evidence>
<evidence type="ECO:0000313" key="1">
    <source>
        <dbReference type="EMBL" id="KAE8943294.1"/>
    </source>
</evidence>
<evidence type="ECO:0000313" key="10">
    <source>
        <dbReference type="Proteomes" id="UP000437068"/>
    </source>
</evidence>
<dbReference type="EMBL" id="QXGD01000285">
    <property type="protein sequence ID" value="KAE9244720.1"/>
    <property type="molecule type" value="Genomic_DNA"/>
</dbReference>
<evidence type="ECO:0000313" key="5">
    <source>
        <dbReference type="EMBL" id="KAE9149664.1"/>
    </source>
</evidence>
<dbReference type="EMBL" id="QXFW01000222">
    <property type="protein sequence ID" value="KAE9020007.1"/>
    <property type="molecule type" value="Genomic_DNA"/>
</dbReference>
<dbReference type="Proteomes" id="UP000476176">
    <property type="component" value="Unassembled WGS sequence"/>
</dbReference>
<dbReference type="Proteomes" id="UP000440732">
    <property type="component" value="Unassembled WGS sequence"/>
</dbReference>
<dbReference type="EMBL" id="QXGF01000259">
    <property type="protein sequence ID" value="KAE8943294.1"/>
    <property type="molecule type" value="Genomic_DNA"/>
</dbReference>
<evidence type="ECO:0000313" key="16">
    <source>
        <dbReference type="Proteomes" id="UP000488956"/>
    </source>
</evidence>
<dbReference type="EMBL" id="QXFX01000228">
    <property type="protein sequence ID" value="KAE9124706.1"/>
    <property type="molecule type" value="Genomic_DNA"/>
</dbReference>
<dbReference type="EMBL" id="QXGE01000229">
    <property type="protein sequence ID" value="KAE9319327.1"/>
    <property type="molecule type" value="Genomic_DNA"/>
</dbReference>
<dbReference type="Proteomes" id="UP000437068">
    <property type="component" value="Unassembled WGS sequence"/>
</dbReference>
<reference evidence="9 10" key="1">
    <citation type="submission" date="2018-08" db="EMBL/GenBank/DDBJ databases">
        <title>Genomic investigation of the strawberry pathogen Phytophthora fragariae indicates pathogenicity is determined by transcriptional variation in three key races.</title>
        <authorList>
            <person name="Adams T.M."/>
            <person name="Armitage A.D."/>
            <person name="Sobczyk M.K."/>
            <person name="Bates H.J."/>
            <person name="Dunwell J.M."/>
            <person name="Nellist C.F."/>
            <person name="Harrison R.J."/>
        </authorList>
    </citation>
    <scope>NUCLEOTIDE SEQUENCE [LARGE SCALE GENOMIC DNA]</scope>
    <source>
        <strain evidence="8 10">A4</strain>
        <strain evidence="7 11">BC-1</strain>
        <strain evidence="6 15">BC-23</strain>
        <strain evidence="5 12">NOV-5</strain>
        <strain evidence="4 13">NOV-71</strain>
        <strain evidence="1 9">NOV-9</strain>
        <strain evidence="3 16">ONT-3</strain>
        <strain evidence="2 14">SCRP245</strain>
    </source>
</reference>
<evidence type="ECO:0000313" key="9">
    <source>
        <dbReference type="Proteomes" id="UP000429523"/>
    </source>
</evidence>
<dbReference type="Proteomes" id="UP000440367">
    <property type="component" value="Unassembled WGS sequence"/>
</dbReference>
<organism evidence="1 9">
    <name type="scientific">Phytophthora fragariae</name>
    <dbReference type="NCBI Taxonomy" id="53985"/>
    <lineage>
        <taxon>Eukaryota</taxon>
        <taxon>Sar</taxon>
        <taxon>Stramenopiles</taxon>
        <taxon>Oomycota</taxon>
        <taxon>Peronosporomycetes</taxon>
        <taxon>Peronosporales</taxon>
        <taxon>Peronosporaceae</taxon>
        <taxon>Phytophthora</taxon>
    </lineage>
</organism>
<dbReference type="Proteomes" id="UP000488956">
    <property type="component" value="Unassembled WGS sequence"/>
</dbReference>
<evidence type="ECO:0000313" key="13">
    <source>
        <dbReference type="Proteomes" id="UP000441208"/>
    </source>
</evidence>
<dbReference type="Proteomes" id="UP000460718">
    <property type="component" value="Unassembled WGS sequence"/>
</dbReference>
<protein>
    <submittedName>
        <fullName evidence="1">Uncharacterized protein</fullName>
    </submittedName>
</protein>
<evidence type="ECO:0000313" key="12">
    <source>
        <dbReference type="Proteomes" id="UP000440732"/>
    </source>
</evidence>
<evidence type="ECO:0000313" key="14">
    <source>
        <dbReference type="Proteomes" id="UP000460718"/>
    </source>
</evidence>
<evidence type="ECO:0000313" key="2">
    <source>
        <dbReference type="EMBL" id="KAE9020007.1"/>
    </source>
</evidence>
<dbReference type="EMBL" id="QXGC01000213">
    <property type="protein sequence ID" value="KAE9244608.1"/>
    <property type="molecule type" value="Genomic_DNA"/>
</dbReference>
<evidence type="ECO:0000313" key="15">
    <source>
        <dbReference type="Proteomes" id="UP000476176"/>
    </source>
</evidence>
<evidence type="ECO:0000313" key="8">
    <source>
        <dbReference type="EMBL" id="KAE9319327.1"/>
    </source>
</evidence>
<dbReference type="EMBL" id="QXGA01000227">
    <property type="protein sequence ID" value="KAE9149664.1"/>
    <property type="molecule type" value="Genomic_DNA"/>
</dbReference>
<dbReference type="AlphaFoldDB" id="A0A6A3FB46"/>
<dbReference type="Proteomes" id="UP000441208">
    <property type="component" value="Unassembled WGS sequence"/>
</dbReference>
<evidence type="ECO:0000313" key="3">
    <source>
        <dbReference type="EMBL" id="KAE9124706.1"/>
    </source>
</evidence>
<comment type="caution">
    <text evidence="1">The sequence shown here is derived from an EMBL/GenBank/DDBJ whole genome shotgun (WGS) entry which is preliminary data.</text>
</comment>
<dbReference type="Proteomes" id="UP000429523">
    <property type="component" value="Unassembled WGS sequence"/>
</dbReference>
<dbReference type="EMBL" id="QXFZ01000244">
    <property type="protein sequence ID" value="KAE9124963.1"/>
    <property type="molecule type" value="Genomic_DNA"/>
</dbReference>